<keyword evidence="9" id="KW-0472">Membrane</keyword>
<dbReference type="InterPro" id="IPR018957">
    <property type="entry name" value="Znf_C3HC4_RING-type"/>
</dbReference>
<name>A0A843TTS4_COLES</name>
<evidence type="ECO:0000256" key="1">
    <source>
        <dbReference type="ARBA" id="ARBA00000900"/>
    </source>
</evidence>
<dbReference type="InterPro" id="IPR001841">
    <property type="entry name" value="Znf_RING"/>
</dbReference>
<evidence type="ECO:0000256" key="10">
    <source>
        <dbReference type="PROSITE-ProRule" id="PRU00175"/>
    </source>
</evidence>
<comment type="pathway">
    <text evidence="3 11">Protein modification; protein ubiquitination.</text>
</comment>
<dbReference type="EMBL" id="NMUH01000229">
    <property type="protein sequence ID" value="MQL74958.1"/>
    <property type="molecule type" value="Genomic_DNA"/>
</dbReference>
<dbReference type="Pfam" id="PF00097">
    <property type="entry name" value="zf-C3HC4"/>
    <property type="match status" value="1"/>
</dbReference>
<feature type="region of interest" description="Disordered" evidence="13">
    <location>
        <begin position="150"/>
        <end position="216"/>
    </location>
</feature>
<keyword evidence="5 11" id="KW-0479">Metal-binding</keyword>
<keyword evidence="7 11" id="KW-0833">Ubl conjugation pathway</keyword>
<dbReference type="Gene3D" id="3.30.40.10">
    <property type="entry name" value="Zinc/RING finger domain, C3HC4 (zinc finger)"/>
    <property type="match status" value="1"/>
</dbReference>
<evidence type="ECO:0000256" key="13">
    <source>
        <dbReference type="SAM" id="MobiDB-lite"/>
    </source>
</evidence>
<evidence type="ECO:0000256" key="2">
    <source>
        <dbReference type="ARBA" id="ARBA00004308"/>
    </source>
</evidence>
<feature type="compositionally biased region" description="Polar residues" evidence="13">
    <location>
        <begin position="1"/>
        <end position="11"/>
    </location>
</feature>
<dbReference type="GO" id="GO:0016567">
    <property type="term" value="P:protein ubiquitination"/>
    <property type="evidence" value="ECO:0007669"/>
    <property type="project" value="UniProtKB-UniPathway"/>
</dbReference>
<evidence type="ECO:0000313" key="16">
    <source>
        <dbReference type="Proteomes" id="UP000652761"/>
    </source>
</evidence>
<feature type="compositionally biased region" description="Basic and acidic residues" evidence="13">
    <location>
        <begin position="408"/>
        <end position="418"/>
    </location>
</feature>
<keyword evidence="11" id="KW-0256">Endoplasmic reticulum</keyword>
<dbReference type="GO" id="GO:0008270">
    <property type="term" value="F:zinc ion binding"/>
    <property type="evidence" value="ECO:0007669"/>
    <property type="project" value="UniProtKB-KW"/>
</dbReference>
<evidence type="ECO:0000256" key="7">
    <source>
        <dbReference type="ARBA" id="ARBA00022786"/>
    </source>
</evidence>
<comment type="catalytic activity">
    <reaction evidence="1 11">
        <text>S-ubiquitinyl-[E2 ubiquitin-conjugating enzyme]-L-cysteine + [acceptor protein]-L-lysine = [E2 ubiquitin-conjugating enzyme]-L-cysteine + N(6)-ubiquitinyl-[acceptor protein]-L-lysine.</text>
        <dbReference type="EC" id="2.3.2.27"/>
    </reaction>
</comment>
<dbReference type="InterPro" id="IPR013083">
    <property type="entry name" value="Znf_RING/FYVE/PHD"/>
</dbReference>
<dbReference type="GO" id="GO:0061630">
    <property type="term" value="F:ubiquitin protein ligase activity"/>
    <property type="evidence" value="ECO:0007669"/>
    <property type="project" value="UniProtKB-UniRule"/>
</dbReference>
<feature type="compositionally biased region" description="Low complexity" evidence="13">
    <location>
        <begin position="201"/>
        <end position="212"/>
    </location>
</feature>
<dbReference type="UniPathway" id="UPA00143"/>
<dbReference type="Proteomes" id="UP000652761">
    <property type="component" value="Unassembled WGS sequence"/>
</dbReference>
<protein>
    <recommendedName>
        <fullName evidence="11">E3 ubiquitin-protein ligase RMA</fullName>
        <ecNumber evidence="11">2.3.2.27</ecNumber>
    </recommendedName>
    <alternativeName>
        <fullName evidence="11">Protein RING membrane-anchor</fullName>
    </alternativeName>
    <alternativeName>
        <fullName evidence="11">RING-type E3 ubiquitin transferase RMA</fullName>
    </alternativeName>
</protein>
<evidence type="ECO:0000256" key="11">
    <source>
        <dbReference type="RuleBase" id="RU369090"/>
    </source>
</evidence>
<accession>A0A843TTS4</accession>
<evidence type="ECO:0000256" key="4">
    <source>
        <dbReference type="ARBA" id="ARBA00022679"/>
    </source>
</evidence>
<feature type="compositionally biased region" description="Basic and acidic residues" evidence="13">
    <location>
        <begin position="288"/>
        <end position="297"/>
    </location>
</feature>
<dbReference type="SMART" id="SM00184">
    <property type="entry name" value="RING"/>
    <property type="match status" value="1"/>
</dbReference>
<feature type="domain" description="RING-type" evidence="14">
    <location>
        <begin position="224"/>
        <end position="265"/>
    </location>
</feature>
<evidence type="ECO:0000256" key="8">
    <source>
        <dbReference type="ARBA" id="ARBA00022833"/>
    </source>
</evidence>
<dbReference type="PROSITE" id="PS50089">
    <property type="entry name" value="ZF_RING_2"/>
    <property type="match status" value="1"/>
</dbReference>
<dbReference type="InterPro" id="IPR045103">
    <property type="entry name" value="RNF5/RNF185-like"/>
</dbReference>
<evidence type="ECO:0000256" key="3">
    <source>
        <dbReference type="ARBA" id="ARBA00004906"/>
    </source>
</evidence>
<dbReference type="CDD" id="cd16745">
    <property type="entry name" value="RING-HC_AtRMA-like"/>
    <property type="match status" value="1"/>
</dbReference>
<comment type="caution">
    <text evidence="15">The sequence shown here is derived from an EMBL/GenBank/DDBJ whole genome shotgun (WGS) entry which is preliminary data.</text>
</comment>
<evidence type="ECO:0000256" key="6">
    <source>
        <dbReference type="ARBA" id="ARBA00022771"/>
    </source>
</evidence>
<comment type="domain">
    <text evidence="11">The RING-type zinc finger domain is responsible for E3 ligase activity.</text>
</comment>
<keyword evidence="16" id="KW-1185">Reference proteome</keyword>
<feature type="coiled-coil region" evidence="12">
    <location>
        <begin position="317"/>
        <end position="356"/>
    </location>
</feature>
<comment type="subcellular location">
    <subcellularLocation>
        <location evidence="2">Endomembrane system</location>
    </subcellularLocation>
    <subcellularLocation>
        <location evidence="11">Endoplasmic reticulum membrane</location>
        <topology evidence="11">Single-pass type IV membrane protein</topology>
    </subcellularLocation>
</comment>
<feature type="region of interest" description="Disordered" evidence="13">
    <location>
        <begin position="281"/>
        <end position="307"/>
    </location>
</feature>
<comment type="function">
    <text evidence="11">E3 ubiquitin-protein ligase.</text>
</comment>
<evidence type="ECO:0000259" key="14">
    <source>
        <dbReference type="PROSITE" id="PS50089"/>
    </source>
</evidence>
<organism evidence="15 16">
    <name type="scientific">Colocasia esculenta</name>
    <name type="common">Wild taro</name>
    <name type="synonym">Arum esculentum</name>
    <dbReference type="NCBI Taxonomy" id="4460"/>
    <lineage>
        <taxon>Eukaryota</taxon>
        <taxon>Viridiplantae</taxon>
        <taxon>Streptophyta</taxon>
        <taxon>Embryophyta</taxon>
        <taxon>Tracheophyta</taxon>
        <taxon>Spermatophyta</taxon>
        <taxon>Magnoliopsida</taxon>
        <taxon>Liliopsida</taxon>
        <taxon>Araceae</taxon>
        <taxon>Aroideae</taxon>
        <taxon>Colocasieae</taxon>
        <taxon>Colocasia</taxon>
    </lineage>
</organism>
<feature type="non-terminal residue" evidence="15">
    <location>
        <position position="432"/>
    </location>
</feature>
<evidence type="ECO:0000256" key="5">
    <source>
        <dbReference type="ARBA" id="ARBA00022723"/>
    </source>
</evidence>
<dbReference type="EC" id="2.3.2.27" evidence="11"/>
<dbReference type="AlphaFoldDB" id="A0A843TTS4"/>
<keyword evidence="8 11" id="KW-0862">Zinc</keyword>
<reference evidence="15" key="1">
    <citation type="submission" date="2017-07" db="EMBL/GenBank/DDBJ databases">
        <title>Taro Niue Genome Assembly and Annotation.</title>
        <authorList>
            <person name="Atibalentja N."/>
            <person name="Keating K."/>
            <person name="Fields C.J."/>
        </authorList>
    </citation>
    <scope>NUCLEOTIDE SEQUENCE</scope>
    <source>
        <strain evidence="15">Niue_2</strain>
        <tissue evidence="15">Leaf</tissue>
    </source>
</reference>
<dbReference type="GO" id="GO:0005789">
    <property type="term" value="C:endoplasmic reticulum membrane"/>
    <property type="evidence" value="ECO:0007669"/>
    <property type="project" value="UniProtKB-SubCell"/>
</dbReference>
<dbReference type="GO" id="GO:0006511">
    <property type="term" value="P:ubiquitin-dependent protein catabolic process"/>
    <property type="evidence" value="ECO:0007669"/>
    <property type="project" value="UniProtKB-UniRule"/>
</dbReference>
<keyword evidence="12" id="KW-0175">Coiled coil</keyword>
<dbReference type="PANTHER" id="PTHR12313">
    <property type="entry name" value="E3 UBIQUITIN-PROTEIN LIGASE RNF5-RELATED"/>
    <property type="match status" value="1"/>
</dbReference>
<evidence type="ECO:0000256" key="12">
    <source>
        <dbReference type="SAM" id="Coils"/>
    </source>
</evidence>
<feature type="compositionally biased region" description="Basic residues" evidence="13">
    <location>
        <begin position="159"/>
        <end position="175"/>
    </location>
</feature>
<keyword evidence="4 11" id="KW-0808">Transferase</keyword>
<keyword evidence="6 10" id="KW-0863">Zinc-finger</keyword>
<feature type="region of interest" description="Disordered" evidence="13">
    <location>
        <begin position="46"/>
        <end position="78"/>
    </location>
</feature>
<dbReference type="PROSITE" id="PS00518">
    <property type="entry name" value="ZF_RING_1"/>
    <property type="match status" value="1"/>
</dbReference>
<gene>
    <name evidence="15" type="ORF">Taro_007321</name>
</gene>
<evidence type="ECO:0000256" key="9">
    <source>
        <dbReference type="ARBA" id="ARBA00023136"/>
    </source>
</evidence>
<dbReference type="SUPFAM" id="SSF57850">
    <property type="entry name" value="RING/U-box"/>
    <property type="match status" value="1"/>
</dbReference>
<feature type="region of interest" description="Disordered" evidence="13">
    <location>
        <begin position="1"/>
        <end position="23"/>
    </location>
</feature>
<dbReference type="InterPro" id="IPR017907">
    <property type="entry name" value="Znf_RING_CS"/>
</dbReference>
<dbReference type="OrthoDB" id="6270329at2759"/>
<sequence length="432" mass="46236">MSSSTGLQTTHAHGPPSSHHPRVHASDLTRAASVLSVCSRGGMNAAGADPVPLYPPPCRTSTTTSAPHLTRSLTTPEPPVQILAPTPPLMLFRRLNIVCSPAISASLGIADRATVPINSAGAHRYALQRNTPVQIPFTAWVSGNLLEATEDSDETALRSGRRWRRVPAQRRRKGRAAAAQPSEAPPPVAEGAQEGEKGPEEAAAAPAAVPGPQAQPPSVSQFGCNVCLETARDPVVTYCGHLFCWPCLYRWVAVHSPLRDCPVCKSAVEIGPVRLTVSPIYGPPVAGDQERDPDVPPRPRGRRIPRGRSATAVGEVLEEVRRRAEALRRQAQLETIDRTRAAIDRLRANIQAVEGLVREFSVRAAGIGVGQVAVEVEVERVTVTAVPEEAPAEGGAGAERTAGRTRRREGGDRAEDGVYRGTRRRTLAMYRA</sequence>
<feature type="compositionally biased region" description="Polar residues" evidence="13">
    <location>
        <begin position="59"/>
        <end position="75"/>
    </location>
</feature>
<proteinExistence type="predicted"/>
<evidence type="ECO:0000313" key="15">
    <source>
        <dbReference type="EMBL" id="MQL74958.1"/>
    </source>
</evidence>
<feature type="region of interest" description="Disordered" evidence="13">
    <location>
        <begin position="387"/>
        <end position="422"/>
    </location>
</feature>